<organism evidence="7 8">
    <name type="scientific">Aspergillus lucknowensis</name>
    <dbReference type="NCBI Taxonomy" id="176173"/>
    <lineage>
        <taxon>Eukaryota</taxon>
        <taxon>Fungi</taxon>
        <taxon>Dikarya</taxon>
        <taxon>Ascomycota</taxon>
        <taxon>Pezizomycotina</taxon>
        <taxon>Eurotiomycetes</taxon>
        <taxon>Eurotiomycetidae</taxon>
        <taxon>Eurotiales</taxon>
        <taxon>Aspergillaceae</taxon>
        <taxon>Aspergillus</taxon>
        <taxon>Aspergillus subgen. Nidulantes</taxon>
    </lineage>
</organism>
<keyword evidence="3" id="KW-0804">Transcription</keyword>
<feature type="compositionally biased region" description="Basic and acidic residues" evidence="5">
    <location>
        <begin position="33"/>
        <end position="42"/>
    </location>
</feature>
<evidence type="ECO:0000256" key="5">
    <source>
        <dbReference type="SAM" id="MobiDB-lite"/>
    </source>
</evidence>
<sequence length="602" mass="67368">MESATDSPVLLASDSDGANLNTPLTVTRMSGSDADRESDAPIKKQRRVRTGCFTCRDRHLKCDEALGQCQNCRKSGRICRRGVRLNFVDTQVAAPPTYIQPPAGYRVTFRDDSRAIASEYVDGIERYPPEEEPSLEVQGNQIHRAGSSEENVPIPLFKSSGPVHRHLSFDDPTKVSHMQVFVENIGPWMDVLDDMNHFTRILPFHALREPMLYAAFAACAGNSVSSSDEGMRLYSTAVRILSESIADPLRDSALCAVAAIIIEVAESLVLGPVECANRIRGESIARSLIRECQWSTHTQGLGKACSWISIVMELLNGLTFHRTLASDPDTWGVDMNLAQAHHCVNSNEELWTQRMIYICAKISDFWAVSHPQRCDQRGGDAEFNRRLQEWNLYNEWCESWINSVPKSMLPLGQLQPWQIASQPVFPQVWILGRSAVLAQLLYHVSRIMLIKANPVPFECITEMQQEDQHHAYQVCGIIANERSLGIPIFSPQLLAVAAESIIDRRAQQEVLQTLDKIMHENGLKTDQLKRRLQDTWGWGSYQGHQSVPSAANTAMVSNDLNSSHTFSEAGIQAVTTDPVLDYGDSLESHSYLDHHFTSYHGL</sequence>
<evidence type="ECO:0000256" key="3">
    <source>
        <dbReference type="ARBA" id="ARBA00023163"/>
    </source>
</evidence>
<evidence type="ECO:0000256" key="2">
    <source>
        <dbReference type="ARBA" id="ARBA00023125"/>
    </source>
</evidence>
<dbReference type="Gene3D" id="4.10.240.10">
    <property type="entry name" value="Zn(2)-C6 fungal-type DNA-binding domain"/>
    <property type="match status" value="1"/>
</dbReference>
<name>A0ABR4LD67_9EURO</name>
<keyword evidence="1" id="KW-0805">Transcription regulation</keyword>
<evidence type="ECO:0000259" key="6">
    <source>
        <dbReference type="PROSITE" id="PS50048"/>
    </source>
</evidence>
<comment type="caution">
    <text evidence="7">The sequence shown here is derived from an EMBL/GenBank/DDBJ whole genome shotgun (WGS) entry which is preliminary data.</text>
</comment>
<reference evidence="7 8" key="1">
    <citation type="submission" date="2024-07" db="EMBL/GenBank/DDBJ databases">
        <title>Section-level genome sequencing and comparative genomics of Aspergillus sections Usti and Cavernicolus.</title>
        <authorList>
            <consortium name="Lawrence Berkeley National Laboratory"/>
            <person name="Nybo J.L."/>
            <person name="Vesth T.C."/>
            <person name="Theobald S."/>
            <person name="Frisvad J.C."/>
            <person name="Larsen T.O."/>
            <person name="Kjaerboelling I."/>
            <person name="Rothschild-Mancinelli K."/>
            <person name="Lyhne E.K."/>
            <person name="Kogle M.E."/>
            <person name="Barry K."/>
            <person name="Clum A."/>
            <person name="Na H."/>
            <person name="Ledsgaard L."/>
            <person name="Lin J."/>
            <person name="Lipzen A."/>
            <person name="Kuo A."/>
            <person name="Riley R."/>
            <person name="Mondo S."/>
            <person name="Labutti K."/>
            <person name="Haridas S."/>
            <person name="Pangalinan J."/>
            <person name="Salamov A.A."/>
            <person name="Simmons B.A."/>
            <person name="Magnuson J.K."/>
            <person name="Chen J."/>
            <person name="Drula E."/>
            <person name="Henrissat B."/>
            <person name="Wiebenga A."/>
            <person name="Lubbers R.J."/>
            <person name="Gomes A.C."/>
            <person name="Macurrencykelacurrency M.R."/>
            <person name="Stajich J."/>
            <person name="Grigoriev I.V."/>
            <person name="Mortensen U.H."/>
            <person name="De Vries R.P."/>
            <person name="Baker S.E."/>
            <person name="Andersen M.R."/>
        </authorList>
    </citation>
    <scope>NUCLEOTIDE SEQUENCE [LARGE SCALE GENOMIC DNA]</scope>
    <source>
        <strain evidence="7 8">CBS 449.75</strain>
    </source>
</reference>
<dbReference type="PANTHER" id="PTHR37534">
    <property type="entry name" value="TRANSCRIPTIONAL ACTIVATOR PROTEIN UGA3"/>
    <property type="match status" value="1"/>
</dbReference>
<dbReference type="InterPro" id="IPR001138">
    <property type="entry name" value="Zn2Cys6_DnaBD"/>
</dbReference>
<feature type="domain" description="Zn(2)-C6 fungal-type" evidence="6">
    <location>
        <begin position="51"/>
        <end position="81"/>
    </location>
</feature>
<protein>
    <recommendedName>
        <fullName evidence="6">Zn(2)-C6 fungal-type domain-containing protein</fullName>
    </recommendedName>
</protein>
<dbReference type="PANTHER" id="PTHR37534:SF40">
    <property type="entry name" value="ZN(2)-C6 FUNGAL-TYPE DOMAIN-CONTAINING PROTEIN"/>
    <property type="match status" value="1"/>
</dbReference>
<gene>
    <name evidence="7" type="ORF">BJX67DRAFT_297834</name>
</gene>
<evidence type="ECO:0000256" key="1">
    <source>
        <dbReference type="ARBA" id="ARBA00023015"/>
    </source>
</evidence>
<feature type="region of interest" description="Disordered" evidence="5">
    <location>
        <begin position="1"/>
        <end position="43"/>
    </location>
</feature>
<dbReference type="PROSITE" id="PS00463">
    <property type="entry name" value="ZN2_CY6_FUNGAL_1"/>
    <property type="match status" value="1"/>
</dbReference>
<dbReference type="SUPFAM" id="SSF57701">
    <property type="entry name" value="Zn2/Cys6 DNA-binding domain"/>
    <property type="match status" value="1"/>
</dbReference>
<keyword evidence="2" id="KW-0238">DNA-binding</keyword>
<dbReference type="Pfam" id="PF00172">
    <property type="entry name" value="Zn_clus"/>
    <property type="match status" value="1"/>
</dbReference>
<dbReference type="EMBL" id="JBFXLQ010000069">
    <property type="protein sequence ID" value="KAL2862322.1"/>
    <property type="molecule type" value="Genomic_DNA"/>
</dbReference>
<evidence type="ECO:0000313" key="8">
    <source>
        <dbReference type="Proteomes" id="UP001610432"/>
    </source>
</evidence>
<keyword evidence="8" id="KW-1185">Reference proteome</keyword>
<dbReference type="CDD" id="cd00067">
    <property type="entry name" value="GAL4"/>
    <property type="match status" value="1"/>
</dbReference>
<dbReference type="InterPro" id="IPR036864">
    <property type="entry name" value="Zn2-C6_fun-type_DNA-bd_sf"/>
</dbReference>
<feature type="compositionally biased region" description="Polar residues" evidence="5">
    <location>
        <begin position="16"/>
        <end position="30"/>
    </location>
</feature>
<proteinExistence type="predicted"/>
<evidence type="ECO:0000313" key="7">
    <source>
        <dbReference type="EMBL" id="KAL2862322.1"/>
    </source>
</evidence>
<dbReference type="GeneID" id="98141995"/>
<dbReference type="Proteomes" id="UP001610432">
    <property type="component" value="Unassembled WGS sequence"/>
</dbReference>
<evidence type="ECO:0000256" key="4">
    <source>
        <dbReference type="ARBA" id="ARBA00023242"/>
    </source>
</evidence>
<accession>A0ABR4LD67</accession>
<dbReference type="SMART" id="SM00066">
    <property type="entry name" value="GAL4"/>
    <property type="match status" value="1"/>
</dbReference>
<keyword evidence="4" id="KW-0539">Nucleus</keyword>
<dbReference type="RefSeq" id="XP_070881301.1">
    <property type="nucleotide sequence ID" value="XM_071026923.1"/>
</dbReference>
<dbReference type="PROSITE" id="PS50048">
    <property type="entry name" value="ZN2_CY6_FUNGAL_2"/>
    <property type="match status" value="1"/>
</dbReference>